<dbReference type="InterPro" id="IPR023214">
    <property type="entry name" value="HAD_sf"/>
</dbReference>
<evidence type="ECO:0000313" key="6">
    <source>
        <dbReference type="Proteomes" id="UP000470384"/>
    </source>
</evidence>
<dbReference type="Gene3D" id="3.40.50.1000">
    <property type="entry name" value="HAD superfamily/HAD-like"/>
    <property type="match status" value="1"/>
</dbReference>
<dbReference type="RefSeq" id="WP_160588975.1">
    <property type="nucleotide sequence ID" value="NZ_BMHN01000001.1"/>
</dbReference>
<organism evidence="5 6">
    <name type="scientific">Pyruvatibacter mobilis</name>
    <dbReference type="NCBI Taxonomy" id="1712261"/>
    <lineage>
        <taxon>Bacteria</taxon>
        <taxon>Pseudomonadati</taxon>
        <taxon>Pseudomonadota</taxon>
        <taxon>Alphaproteobacteria</taxon>
        <taxon>Hyphomicrobiales</taxon>
        <taxon>Parvibaculaceae</taxon>
        <taxon>Pyruvatibacter</taxon>
    </lineage>
</organism>
<dbReference type="InterPro" id="IPR023198">
    <property type="entry name" value="PGP-like_dom2"/>
</dbReference>
<gene>
    <name evidence="5" type="ORF">GTQ45_14735</name>
</gene>
<dbReference type="GO" id="GO:0016787">
    <property type="term" value="F:hydrolase activity"/>
    <property type="evidence" value="ECO:0007669"/>
    <property type="project" value="UniProtKB-KW"/>
</dbReference>
<evidence type="ECO:0000256" key="2">
    <source>
        <dbReference type="ARBA" id="ARBA00006171"/>
    </source>
</evidence>
<protein>
    <submittedName>
        <fullName evidence="5">HAD-IA family hydrolase</fullName>
    </submittedName>
</protein>
<dbReference type="SFLD" id="SFLDS00003">
    <property type="entry name" value="Haloacid_Dehalogenase"/>
    <property type="match status" value="1"/>
</dbReference>
<dbReference type="SFLD" id="SFLDG01135">
    <property type="entry name" value="C1.5.6:_HAD__Beta-PGM__Phospha"/>
    <property type="match status" value="1"/>
</dbReference>
<comment type="similarity">
    <text evidence="2">Belongs to the HAD-like hydrolase superfamily. CbbY/CbbZ/Gph/YieH family.</text>
</comment>
<dbReference type="Gene3D" id="1.10.150.240">
    <property type="entry name" value="Putative phosphatase, domain 2"/>
    <property type="match status" value="1"/>
</dbReference>
<keyword evidence="6" id="KW-1185">Reference proteome</keyword>
<sequence length="217" mass="22518">MTPDLVIFDCDGVLVDSETISNVMLAEAVTALGWPTTAADSHRRFRGRSIMSTVKIIEAELGGPVPEDWAIATRTRIREAVEGSVTAIPGVEAVVSQVAGAGLPRCVGSSSGPDYLERVLARTGLAAHFGADVFSAYMVENGKPAPDLFLFAAAQMGHAPQSCVVIEDTVPGVEAGMAAGMRVIGYAGDPHTDADALAQAGARVVRDMTEVPALLGL</sequence>
<dbReference type="OrthoDB" id="9797743at2"/>
<dbReference type="InterPro" id="IPR006439">
    <property type="entry name" value="HAD-SF_hydro_IA"/>
</dbReference>
<dbReference type="SFLD" id="SFLDG01129">
    <property type="entry name" value="C1.5:_HAD__Beta-PGM__Phosphata"/>
    <property type="match status" value="1"/>
</dbReference>
<dbReference type="SUPFAM" id="SSF56784">
    <property type="entry name" value="HAD-like"/>
    <property type="match status" value="1"/>
</dbReference>
<proteinExistence type="inferred from homology"/>
<dbReference type="InterPro" id="IPR051600">
    <property type="entry name" value="Beta-PGM-like"/>
</dbReference>
<reference evidence="5 6" key="1">
    <citation type="journal article" date="2016" name="Int. J. Syst. Evol. Microbiol.">
        <title>Pyruvatibacter mobilis gen. nov., sp. nov., a marine bacterium from the culture broth of Picochlorum sp. 122.</title>
        <authorList>
            <person name="Wang G."/>
            <person name="Tang M."/>
            <person name="Wu H."/>
            <person name="Dai S."/>
            <person name="Li T."/>
            <person name="Chen C."/>
            <person name="He H."/>
            <person name="Fan J."/>
            <person name="Xiang W."/>
            <person name="Li X."/>
        </authorList>
    </citation>
    <scope>NUCLEOTIDE SEQUENCE [LARGE SCALE GENOMIC DNA]</scope>
    <source>
        <strain evidence="5 6">GYP-11</strain>
    </source>
</reference>
<dbReference type="GeneID" id="300653962"/>
<dbReference type="NCBIfam" id="TIGR01509">
    <property type="entry name" value="HAD-SF-IA-v3"/>
    <property type="match status" value="1"/>
</dbReference>
<evidence type="ECO:0000256" key="1">
    <source>
        <dbReference type="ARBA" id="ARBA00001946"/>
    </source>
</evidence>
<keyword evidence="4" id="KW-0460">Magnesium</keyword>
<dbReference type="AlphaFoldDB" id="A0A845QHN7"/>
<dbReference type="InterPro" id="IPR036412">
    <property type="entry name" value="HAD-like_sf"/>
</dbReference>
<dbReference type="Proteomes" id="UP000470384">
    <property type="component" value="Unassembled WGS sequence"/>
</dbReference>
<keyword evidence="3" id="KW-0479">Metal-binding</keyword>
<comment type="caution">
    <text evidence="5">The sequence shown here is derived from an EMBL/GenBank/DDBJ whole genome shotgun (WGS) entry which is preliminary data.</text>
</comment>
<dbReference type="CDD" id="cd07526">
    <property type="entry name" value="HAD_BPGM_like"/>
    <property type="match status" value="1"/>
</dbReference>
<dbReference type="EMBL" id="WXYQ01000013">
    <property type="protein sequence ID" value="NBG96991.1"/>
    <property type="molecule type" value="Genomic_DNA"/>
</dbReference>
<evidence type="ECO:0000313" key="5">
    <source>
        <dbReference type="EMBL" id="NBG96991.1"/>
    </source>
</evidence>
<dbReference type="PANTHER" id="PTHR46193">
    <property type="entry name" value="6-PHOSPHOGLUCONATE PHOSPHATASE"/>
    <property type="match status" value="1"/>
</dbReference>
<dbReference type="PANTHER" id="PTHR46193:SF10">
    <property type="entry name" value="6-PHOSPHOGLUCONATE PHOSPHATASE"/>
    <property type="match status" value="1"/>
</dbReference>
<dbReference type="GO" id="GO:0046872">
    <property type="term" value="F:metal ion binding"/>
    <property type="evidence" value="ECO:0007669"/>
    <property type="project" value="UniProtKB-KW"/>
</dbReference>
<name>A0A845QHN7_9HYPH</name>
<accession>A0A845QHN7</accession>
<evidence type="ECO:0000256" key="4">
    <source>
        <dbReference type="ARBA" id="ARBA00022842"/>
    </source>
</evidence>
<evidence type="ECO:0000256" key="3">
    <source>
        <dbReference type="ARBA" id="ARBA00022723"/>
    </source>
</evidence>
<dbReference type="Pfam" id="PF00702">
    <property type="entry name" value="Hydrolase"/>
    <property type="match status" value="1"/>
</dbReference>
<comment type="cofactor">
    <cofactor evidence="1">
        <name>Mg(2+)</name>
        <dbReference type="ChEBI" id="CHEBI:18420"/>
    </cofactor>
</comment>
<keyword evidence="5" id="KW-0378">Hydrolase</keyword>